<reference evidence="2" key="1">
    <citation type="journal article" date="2019" name="Sci. Rep.">
        <title>Draft genome of Tanacetum cinerariifolium, the natural source of mosquito coil.</title>
        <authorList>
            <person name="Yamashiro T."/>
            <person name="Shiraishi A."/>
            <person name="Satake H."/>
            <person name="Nakayama K."/>
        </authorList>
    </citation>
    <scope>NUCLEOTIDE SEQUENCE</scope>
</reference>
<dbReference type="InterPro" id="IPR013103">
    <property type="entry name" value="RVT_2"/>
</dbReference>
<dbReference type="Pfam" id="PF07727">
    <property type="entry name" value="RVT_2"/>
    <property type="match status" value="1"/>
</dbReference>
<comment type="caution">
    <text evidence="2">The sequence shown here is derived from an EMBL/GenBank/DDBJ whole genome shotgun (WGS) entry which is preliminary data.</text>
</comment>
<proteinExistence type="predicted"/>
<evidence type="ECO:0000313" key="2">
    <source>
        <dbReference type="EMBL" id="GEU35365.1"/>
    </source>
</evidence>
<dbReference type="PANTHER" id="PTHR11439">
    <property type="entry name" value="GAG-POL-RELATED RETROTRANSPOSON"/>
    <property type="match status" value="1"/>
</dbReference>
<gene>
    <name evidence="2" type="ORF">Tci_007343</name>
</gene>
<name>A0A6L2JHJ3_TANCI</name>
<evidence type="ECO:0000259" key="1">
    <source>
        <dbReference type="Pfam" id="PF07727"/>
    </source>
</evidence>
<sequence length="174" mass="19921">MYKSRLVANRNNQELGVDYEETLSLVVKLATIRTILNLVAFRHWLLHQLDVAQLLVVLRQVNFVFLGNNLLSWSSKRQYTLSRLSAEAEYRGVANAVAKTSWLRNLLRELHYLIHSATIVYYDNDHVARDILHVPSRYQYADIFSKGLMSALFDEFRTSLGILCFSAPTAGGCQ</sequence>
<dbReference type="EMBL" id="BKCJ010000682">
    <property type="protein sequence ID" value="GEU35365.1"/>
    <property type="molecule type" value="Genomic_DNA"/>
</dbReference>
<protein>
    <submittedName>
        <fullName evidence="2">Ribonuclease H-like domain-containing protein</fullName>
    </submittedName>
</protein>
<dbReference type="CDD" id="cd09272">
    <property type="entry name" value="RNase_HI_RT_Ty1"/>
    <property type="match status" value="1"/>
</dbReference>
<accession>A0A6L2JHJ3</accession>
<organism evidence="2">
    <name type="scientific">Tanacetum cinerariifolium</name>
    <name type="common">Dalmatian daisy</name>
    <name type="synonym">Chrysanthemum cinerariifolium</name>
    <dbReference type="NCBI Taxonomy" id="118510"/>
    <lineage>
        <taxon>Eukaryota</taxon>
        <taxon>Viridiplantae</taxon>
        <taxon>Streptophyta</taxon>
        <taxon>Embryophyta</taxon>
        <taxon>Tracheophyta</taxon>
        <taxon>Spermatophyta</taxon>
        <taxon>Magnoliopsida</taxon>
        <taxon>eudicotyledons</taxon>
        <taxon>Gunneridae</taxon>
        <taxon>Pentapetalae</taxon>
        <taxon>asterids</taxon>
        <taxon>campanulids</taxon>
        <taxon>Asterales</taxon>
        <taxon>Asteraceae</taxon>
        <taxon>Asteroideae</taxon>
        <taxon>Anthemideae</taxon>
        <taxon>Anthemidinae</taxon>
        <taxon>Tanacetum</taxon>
    </lineage>
</organism>
<dbReference type="AlphaFoldDB" id="A0A6L2JHJ3"/>
<dbReference type="PANTHER" id="PTHR11439:SF524">
    <property type="entry name" value="RNA-DIRECTED DNA POLYMERASE, PROTEIN KINASE RLK-PELLE-DLSV FAMILY"/>
    <property type="match status" value="1"/>
</dbReference>
<feature type="domain" description="Reverse transcriptase Ty1/copia-type" evidence="1">
    <location>
        <begin position="2"/>
        <end position="52"/>
    </location>
</feature>